<dbReference type="Pfam" id="PF19302">
    <property type="entry name" value="DUF5915"/>
    <property type="match status" value="1"/>
</dbReference>
<organism evidence="12 13">
    <name type="scientific">Candidatus Woesebacteria bacterium GW2011_GWA1_39_21</name>
    <dbReference type="NCBI Taxonomy" id="1618550"/>
    <lineage>
        <taxon>Bacteria</taxon>
        <taxon>Candidatus Woeseibacteriota</taxon>
    </lineage>
</organism>
<evidence type="ECO:0000259" key="10">
    <source>
        <dbReference type="Pfam" id="PF00133"/>
    </source>
</evidence>
<evidence type="ECO:0000256" key="4">
    <source>
        <dbReference type="ARBA" id="ARBA00022840"/>
    </source>
</evidence>
<comment type="catalytic activity">
    <reaction evidence="8">
        <text>tRNA(Ile) + L-isoleucine + ATP = L-isoleucyl-tRNA(Ile) + AMP + diphosphate</text>
        <dbReference type="Rhea" id="RHEA:11060"/>
        <dbReference type="Rhea" id="RHEA-COMP:9666"/>
        <dbReference type="Rhea" id="RHEA-COMP:9695"/>
        <dbReference type="ChEBI" id="CHEBI:30616"/>
        <dbReference type="ChEBI" id="CHEBI:33019"/>
        <dbReference type="ChEBI" id="CHEBI:58045"/>
        <dbReference type="ChEBI" id="CHEBI:78442"/>
        <dbReference type="ChEBI" id="CHEBI:78528"/>
        <dbReference type="ChEBI" id="CHEBI:456215"/>
        <dbReference type="EC" id="6.1.1.5"/>
    </reaction>
</comment>
<dbReference type="SUPFAM" id="SSF47323">
    <property type="entry name" value="Anticodon-binding domain of a subclass of class I aminoacyl-tRNA synthetases"/>
    <property type="match status" value="1"/>
</dbReference>
<dbReference type="PANTHER" id="PTHR42780">
    <property type="entry name" value="SOLEUCYL-TRNA SYNTHETASE"/>
    <property type="match status" value="1"/>
</dbReference>
<accession>A0A0G0N6H5</accession>
<dbReference type="Pfam" id="PF00133">
    <property type="entry name" value="tRNA-synt_1"/>
    <property type="match status" value="1"/>
</dbReference>
<dbReference type="InterPro" id="IPR023586">
    <property type="entry name" value="Ile-tRNA-ligase_type2"/>
</dbReference>
<dbReference type="InterPro" id="IPR009008">
    <property type="entry name" value="Val/Leu/Ile-tRNA-synth_edit"/>
</dbReference>
<name>A0A0G0N6H5_9BACT</name>
<dbReference type="GO" id="GO:0004822">
    <property type="term" value="F:isoleucine-tRNA ligase activity"/>
    <property type="evidence" value="ECO:0007669"/>
    <property type="project" value="UniProtKB-UniRule"/>
</dbReference>
<dbReference type="Gene3D" id="3.90.740.10">
    <property type="entry name" value="Valyl/Leucyl/Isoleucyl-tRNA synthetase, editing domain"/>
    <property type="match status" value="1"/>
</dbReference>
<dbReference type="PATRIC" id="fig|1618550.3.peg.288"/>
<dbReference type="GO" id="GO:0000049">
    <property type="term" value="F:tRNA binding"/>
    <property type="evidence" value="ECO:0007669"/>
    <property type="project" value="InterPro"/>
</dbReference>
<comment type="function">
    <text evidence="7">Catalyzes the attachment of isoleucine to tRNA(Ile). As IleRS can inadvertently accommodate and process structurally similar amino acids such as valine, to avoid such errors it has two additional distinct tRNA(Ile)-dependent editing activities. One activity is designated as 'pretransfer' editing and involves the hydrolysis of activated Val-AMP. The other activity is designated 'posttransfer' editing and involves deacylation of mischarged Val-tRNA(Ile).</text>
</comment>
<dbReference type="EMBL" id="LBWP01000003">
    <property type="protein sequence ID" value="KKR11789.1"/>
    <property type="molecule type" value="Genomic_DNA"/>
</dbReference>
<dbReference type="Gene3D" id="3.40.50.620">
    <property type="entry name" value="HUPs"/>
    <property type="match status" value="2"/>
</dbReference>
<dbReference type="SUPFAM" id="SSF50677">
    <property type="entry name" value="ValRS/IleRS/LeuRS editing domain"/>
    <property type="match status" value="1"/>
</dbReference>
<dbReference type="Pfam" id="PF08264">
    <property type="entry name" value="Anticodon_1"/>
    <property type="match status" value="1"/>
</dbReference>
<dbReference type="NCBIfam" id="TIGR00392">
    <property type="entry name" value="ileS"/>
    <property type="match status" value="1"/>
</dbReference>
<evidence type="ECO:0000256" key="2">
    <source>
        <dbReference type="ARBA" id="ARBA00022598"/>
    </source>
</evidence>
<dbReference type="GO" id="GO:0002161">
    <property type="term" value="F:aminoacyl-tRNA deacylase activity"/>
    <property type="evidence" value="ECO:0007669"/>
    <property type="project" value="InterPro"/>
</dbReference>
<dbReference type="InterPro" id="IPR002300">
    <property type="entry name" value="aa-tRNA-synth_Ia"/>
</dbReference>
<dbReference type="InterPro" id="IPR009080">
    <property type="entry name" value="tRNAsynth_Ia_anticodon-bd"/>
</dbReference>
<dbReference type="InterPro" id="IPR014729">
    <property type="entry name" value="Rossmann-like_a/b/a_fold"/>
</dbReference>
<dbReference type="InterPro" id="IPR033709">
    <property type="entry name" value="Anticodon_Ile_ABEc"/>
</dbReference>
<evidence type="ECO:0000256" key="8">
    <source>
        <dbReference type="ARBA" id="ARBA00048359"/>
    </source>
</evidence>
<dbReference type="CDD" id="cd07961">
    <property type="entry name" value="Anticodon_Ia_Ile_ABEc"/>
    <property type="match status" value="1"/>
</dbReference>
<evidence type="ECO:0000256" key="7">
    <source>
        <dbReference type="ARBA" id="ARBA00025217"/>
    </source>
</evidence>
<evidence type="ECO:0000256" key="9">
    <source>
        <dbReference type="NCBIfam" id="TIGR00392"/>
    </source>
</evidence>
<dbReference type="AlphaFoldDB" id="A0A0G0N6H5"/>
<dbReference type="GO" id="GO:0005737">
    <property type="term" value="C:cytoplasm"/>
    <property type="evidence" value="ECO:0007669"/>
    <property type="project" value="UniProtKB-UniRule"/>
</dbReference>
<dbReference type="Proteomes" id="UP000034246">
    <property type="component" value="Unassembled WGS sequence"/>
</dbReference>
<keyword evidence="3" id="KW-0547">Nucleotide-binding</keyword>
<proteinExistence type="predicted"/>
<evidence type="ECO:0000259" key="11">
    <source>
        <dbReference type="Pfam" id="PF08264"/>
    </source>
</evidence>
<gene>
    <name evidence="12" type="ORF">UT39_C0003G0058</name>
</gene>
<evidence type="ECO:0000256" key="5">
    <source>
        <dbReference type="ARBA" id="ARBA00022917"/>
    </source>
</evidence>
<dbReference type="PANTHER" id="PTHR42780:SF1">
    <property type="entry name" value="ISOLEUCINE--TRNA LIGASE, CYTOPLASMIC"/>
    <property type="match status" value="1"/>
</dbReference>
<dbReference type="InterPro" id="IPR013155">
    <property type="entry name" value="M/V/L/I-tRNA-synth_anticd-bd"/>
</dbReference>
<evidence type="ECO:0000256" key="6">
    <source>
        <dbReference type="ARBA" id="ARBA00023146"/>
    </source>
</evidence>
<dbReference type="GO" id="GO:0005524">
    <property type="term" value="F:ATP binding"/>
    <property type="evidence" value="ECO:0007669"/>
    <property type="project" value="UniProtKB-KW"/>
</dbReference>
<feature type="domain" description="Aminoacyl-tRNA synthetase class Ia" evidence="10">
    <location>
        <begin position="24"/>
        <end position="653"/>
    </location>
</feature>
<dbReference type="GO" id="GO:0006428">
    <property type="term" value="P:isoleucyl-tRNA aminoacylation"/>
    <property type="evidence" value="ECO:0007669"/>
    <property type="project" value="UniProtKB-UniRule"/>
</dbReference>
<dbReference type="InterPro" id="IPR002301">
    <property type="entry name" value="Ile-tRNA-ligase"/>
</dbReference>
<evidence type="ECO:0000256" key="3">
    <source>
        <dbReference type="ARBA" id="ARBA00022741"/>
    </source>
</evidence>
<sequence>MMSNKPRFEDISTNCNFVEEEKKLIKHWYQDGVVKKYLDKNKSAKEFFSFLDGPITANNPMGVHHAWGRTYKDLFQRYKNMKGFKQRFQNGFDCQGLWVEVEVEKELGFKSKKDIDKYGVANFINKCKKRVNKYSAMQTQQTIRLGNFMDWDNSYYTMSDDNNYMIWHFLKECKQKNLIYKGIDVVPWCYRCETAISEHEILTEDYKDVEHTSIYFRLPITGRKNEFLLVWTTTPWTIPANIAVSVDGENNYSLVDFEGKYYWVMNKLVQKIFIRDYKILKTVKGTDLDGFAYTSAFDDLQSNKALSKDKLFHTVVITDSMIMPITEEEGTGLVHTSTGTGAEDHRLGKKIGLPIMPAIKDNADYIEGFGDLSGKNAKQNPELIFDILKTKKDGLFLFKLENYRHRYPACWRCKSELVWKLTDEWYIAIEPVREKMKKNAKAISWIPEFGLKRELDWLSNMHDWLISKKNRYWGLALPIWECDCGNFEVVGGFDELRQKAVEGWNVFEGHTPHKPFIDKVKIKCGKCGKTISRISDVGNPWLDAGIVPFSTISSNNRSKPLYITDKEEFHRWFPADFITESFPGQFKNWFYSVLAMSTILENKIPYKTVFGFATLVAEDGRPMHKSWGNSIEFNDGAEKIGADVMRWMFVCANPADNLLFGYKNADEVRRRFYLKLWNSYNFFVTYANLDLYAPTKSVDFKTGSLTILDKWILTRLKETLTGVDTMLAEYNSASAALKIEDFVNDFSNWYIRRSRSRVGIAASDLNDKKTFYDVSYTILLTLSKMLAPLLPFLSELIYTNLTKNESVHLEDWPDFHYEIDIFMTEQMSVVRKAAEAIHSERKKKNIAISQPLLGAEIYGPSQKPDSRYLQILLEETNLLSLNWVKKGAVYQVTLNEKITPELEEQAKTRKLVRKIQNARKVLGVKLNEKVEVISDWLPSDKKLLAFIKEKTLATELVSGDEFKVEK</sequence>
<dbReference type="Gene3D" id="1.10.730.10">
    <property type="entry name" value="Isoleucyl-tRNA Synthetase, Domain 1"/>
    <property type="match status" value="1"/>
</dbReference>
<keyword evidence="5" id="KW-0648">Protein biosynthesis</keyword>
<dbReference type="SUPFAM" id="SSF52374">
    <property type="entry name" value="Nucleotidylyl transferase"/>
    <property type="match status" value="1"/>
</dbReference>
<comment type="caution">
    <text evidence="12">The sequence shown here is derived from an EMBL/GenBank/DDBJ whole genome shotgun (WGS) entry which is preliminary data.</text>
</comment>
<dbReference type="STRING" id="1618550.UT39_C0003G0058"/>
<dbReference type="EC" id="6.1.1.5" evidence="1 9"/>
<keyword evidence="6 12" id="KW-0030">Aminoacyl-tRNA synthetase</keyword>
<feature type="domain" description="Methionyl/Valyl/Leucyl/Isoleucyl-tRNA synthetase anticodon-binding" evidence="11">
    <location>
        <begin position="709"/>
        <end position="852"/>
    </location>
</feature>
<protein>
    <recommendedName>
        <fullName evidence="1 9">Isoleucine--tRNA ligase</fullName>
        <ecNumber evidence="1 9">6.1.1.5</ecNumber>
    </recommendedName>
</protein>
<reference evidence="12 13" key="1">
    <citation type="journal article" date="2015" name="Nature">
        <title>rRNA introns, odd ribosomes, and small enigmatic genomes across a large radiation of phyla.</title>
        <authorList>
            <person name="Brown C.T."/>
            <person name="Hug L.A."/>
            <person name="Thomas B.C."/>
            <person name="Sharon I."/>
            <person name="Castelle C.J."/>
            <person name="Singh A."/>
            <person name="Wilkins M.J."/>
            <person name="Williams K.H."/>
            <person name="Banfield J.F."/>
        </authorList>
    </citation>
    <scope>NUCLEOTIDE SEQUENCE [LARGE SCALE GENOMIC DNA]</scope>
</reference>
<keyword evidence="4" id="KW-0067">ATP-binding</keyword>
<evidence type="ECO:0000313" key="12">
    <source>
        <dbReference type="EMBL" id="KKR11789.1"/>
    </source>
</evidence>
<keyword evidence="2" id="KW-0436">Ligase</keyword>
<dbReference type="PRINTS" id="PR00984">
    <property type="entry name" value="TRNASYNTHILE"/>
</dbReference>
<evidence type="ECO:0000313" key="13">
    <source>
        <dbReference type="Proteomes" id="UP000034246"/>
    </source>
</evidence>
<evidence type="ECO:0000256" key="1">
    <source>
        <dbReference type="ARBA" id="ARBA00013165"/>
    </source>
</evidence>